<gene>
    <name evidence="5" type="ORF">A1O9_12855</name>
</gene>
<dbReference type="Pfam" id="PF21274">
    <property type="entry name" value="Rng_hyd_C"/>
    <property type="match status" value="1"/>
</dbReference>
<dbReference type="AlphaFoldDB" id="A0A072NVK7"/>
<dbReference type="RefSeq" id="XP_013253663.1">
    <property type="nucleotide sequence ID" value="XM_013398209.1"/>
</dbReference>
<dbReference type="EMBL" id="AMGV01000029">
    <property type="protein sequence ID" value="KEF51073.1"/>
    <property type="molecule type" value="Genomic_DNA"/>
</dbReference>
<dbReference type="GO" id="GO:0071949">
    <property type="term" value="F:FAD binding"/>
    <property type="evidence" value="ECO:0007669"/>
    <property type="project" value="InterPro"/>
</dbReference>
<dbReference type="Gene3D" id="3.50.50.60">
    <property type="entry name" value="FAD/NAD(P)-binding domain"/>
    <property type="match status" value="1"/>
</dbReference>
<dbReference type="SUPFAM" id="SSF51905">
    <property type="entry name" value="FAD/NAD(P)-binding domain"/>
    <property type="match status" value="1"/>
</dbReference>
<organism evidence="5 6">
    <name type="scientific">Exophiala aquamarina CBS 119918</name>
    <dbReference type="NCBI Taxonomy" id="1182545"/>
    <lineage>
        <taxon>Eukaryota</taxon>
        <taxon>Fungi</taxon>
        <taxon>Dikarya</taxon>
        <taxon>Ascomycota</taxon>
        <taxon>Pezizomycotina</taxon>
        <taxon>Eurotiomycetes</taxon>
        <taxon>Chaetothyriomycetidae</taxon>
        <taxon>Chaetothyriales</taxon>
        <taxon>Herpotrichiellaceae</taxon>
        <taxon>Exophiala</taxon>
    </lineage>
</organism>
<proteinExistence type="predicted"/>
<dbReference type="STRING" id="1182545.A0A072NVK7"/>
<dbReference type="InterPro" id="IPR002938">
    <property type="entry name" value="FAD-bd"/>
</dbReference>
<evidence type="ECO:0000313" key="5">
    <source>
        <dbReference type="EMBL" id="KEF51073.1"/>
    </source>
</evidence>
<dbReference type="OrthoDB" id="2096480at2759"/>
<evidence type="ECO:0000256" key="2">
    <source>
        <dbReference type="ARBA" id="ARBA00022827"/>
    </source>
</evidence>
<dbReference type="PANTHER" id="PTHR43004:SF21">
    <property type="entry name" value="FAD-BINDING DOMAIN-CONTAINING PROTEIN-RELATED"/>
    <property type="match status" value="1"/>
</dbReference>
<evidence type="ECO:0000256" key="1">
    <source>
        <dbReference type="ARBA" id="ARBA00022630"/>
    </source>
</evidence>
<evidence type="ECO:0000313" key="6">
    <source>
        <dbReference type="Proteomes" id="UP000027920"/>
    </source>
</evidence>
<protein>
    <recommendedName>
        <fullName evidence="4">FAD-binding domain-containing protein</fullName>
    </recommendedName>
</protein>
<dbReference type="InterPro" id="IPR050641">
    <property type="entry name" value="RIFMO-like"/>
</dbReference>
<dbReference type="InterPro" id="IPR036188">
    <property type="entry name" value="FAD/NAD-bd_sf"/>
</dbReference>
<dbReference type="GeneID" id="25287749"/>
<reference evidence="5 6" key="1">
    <citation type="submission" date="2013-03" db="EMBL/GenBank/DDBJ databases">
        <title>The Genome Sequence of Exophiala aquamarina CBS 119918.</title>
        <authorList>
            <consortium name="The Broad Institute Genomics Platform"/>
            <person name="Cuomo C."/>
            <person name="de Hoog S."/>
            <person name="Gorbushina A."/>
            <person name="Walker B."/>
            <person name="Young S.K."/>
            <person name="Zeng Q."/>
            <person name="Gargeya S."/>
            <person name="Fitzgerald M."/>
            <person name="Haas B."/>
            <person name="Abouelleil A."/>
            <person name="Allen A.W."/>
            <person name="Alvarado L."/>
            <person name="Arachchi H.M."/>
            <person name="Berlin A.M."/>
            <person name="Chapman S.B."/>
            <person name="Gainer-Dewar J."/>
            <person name="Goldberg J."/>
            <person name="Griggs A."/>
            <person name="Gujja S."/>
            <person name="Hansen M."/>
            <person name="Howarth C."/>
            <person name="Imamovic A."/>
            <person name="Ireland A."/>
            <person name="Larimer J."/>
            <person name="McCowan C."/>
            <person name="Murphy C."/>
            <person name="Pearson M."/>
            <person name="Poon T.W."/>
            <person name="Priest M."/>
            <person name="Roberts A."/>
            <person name="Saif S."/>
            <person name="Shea T."/>
            <person name="Sisk P."/>
            <person name="Sykes S."/>
            <person name="Wortman J."/>
            <person name="Nusbaum C."/>
            <person name="Birren B."/>
        </authorList>
    </citation>
    <scope>NUCLEOTIDE SEQUENCE [LARGE SCALE GENOMIC DNA]</scope>
    <source>
        <strain evidence="5 6">CBS 119918</strain>
    </source>
</reference>
<dbReference type="Proteomes" id="UP000027920">
    <property type="component" value="Unassembled WGS sequence"/>
</dbReference>
<dbReference type="HOGENOM" id="CLU_009665_14_2_1"/>
<accession>A0A072NVK7</accession>
<keyword evidence="3" id="KW-0560">Oxidoreductase</keyword>
<keyword evidence="1" id="KW-0285">Flavoprotein</keyword>
<name>A0A072NVK7_9EURO</name>
<keyword evidence="2" id="KW-0274">FAD</keyword>
<dbReference type="Pfam" id="PF01494">
    <property type="entry name" value="FAD_binding_3"/>
    <property type="match status" value="1"/>
</dbReference>
<sequence length="497" mass="55144">MPLEPWQRLSQAVFEKWLKSLCDKNPLIDLRFGCKVEGVDDIQDGVLLRTMDVASGGRRQLMAQYLVGCDGGSSQVRRSLEIPLDGGPMPVYVLLIHFTSRDLTRLHAQGRFWHVFFVGDAGLVSTCIAQNEKDVWTTHLLLPMDQDSESIGSEEAVYRALGGIYGKYEIKIDEILVRSTYRPNIAIARTYSGYDGHVYLAGDAAHQNIPTGGYGMNMGIADAFELGWKMAAVVNGHAQPSILRTYEQERRTTAMTCIERSGVHMRVHMEVAKLVAGKAKLLDAETEEGHKLRQTVHAYYQEHDGENTDSGIEMGYRYKSNIIIGDGTKEPVWLPSEYTATTFPGNRAPHVFLRDGSPIFDHFGPNYTLVEFLDTSASGAHLLLDAACQNWMPIKHLVLKEETHAHSIYERRLVLVRPDGHVAWRSDGVQDPAEAAGVFATISGRRNVDSDTERSGAVELTMDESETGSGAFAFTATVANNTQKGQFELEKMGTFQA</sequence>
<dbReference type="GO" id="GO:0016709">
    <property type="term" value="F:oxidoreductase activity, acting on paired donors, with incorporation or reduction of molecular oxygen, NAD(P)H as one donor, and incorporation of one atom of oxygen"/>
    <property type="evidence" value="ECO:0007669"/>
    <property type="project" value="UniProtKB-ARBA"/>
</dbReference>
<feature type="domain" description="FAD-binding" evidence="4">
    <location>
        <begin position="5"/>
        <end position="260"/>
    </location>
</feature>
<keyword evidence="6" id="KW-1185">Reference proteome</keyword>
<dbReference type="PRINTS" id="PR00420">
    <property type="entry name" value="RNGMNOXGNASE"/>
</dbReference>
<dbReference type="VEuPathDB" id="FungiDB:A1O9_12855"/>
<comment type="caution">
    <text evidence="5">The sequence shown here is derived from an EMBL/GenBank/DDBJ whole genome shotgun (WGS) entry which is preliminary data.</text>
</comment>
<evidence type="ECO:0000259" key="4">
    <source>
        <dbReference type="Pfam" id="PF01494"/>
    </source>
</evidence>
<evidence type="ECO:0000256" key="3">
    <source>
        <dbReference type="ARBA" id="ARBA00023002"/>
    </source>
</evidence>
<dbReference type="Gene3D" id="3.40.30.120">
    <property type="match status" value="1"/>
</dbReference>
<dbReference type="PANTHER" id="PTHR43004">
    <property type="entry name" value="TRK SYSTEM POTASSIUM UPTAKE PROTEIN"/>
    <property type="match status" value="1"/>
</dbReference>
<dbReference type="Gene3D" id="3.30.9.10">
    <property type="entry name" value="D-Amino Acid Oxidase, subunit A, domain 2"/>
    <property type="match status" value="1"/>
</dbReference>